<dbReference type="GO" id="GO:0003677">
    <property type="term" value="F:DNA binding"/>
    <property type="evidence" value="ECO:0007669"/>
    <property type="project" value="UniProtKB-KW"/>
</dbReference>
<dbReference type="PRINTS" id="PR00039">
    <property type="entry name" value="HTHLYSR"/>
</dbReference>
<evidence type="ECO:0000256" key="3">
    <source>
        <dbReference type="ARBA" id="ARBA00023125"/>
    </source>
</evidence>
<evidence type="ECO:0000313" key="8">
    <source>
        <dbReference type="Proteomes" id="UP000267794"/>
    </source>
</evidence>
<evidence type="ECO:0000313" key="6">
    <source>
        <dbReference type="EMBL" id="AYE61189.1"/>
    </source>
</evidence>
<dbReference type="PROSITE" id="PS50931">
    <property type="entry name" value="HTH_LYSR"/>
    <property type="match status" value="1"/>
</dbReference>
<dbReference type="EMBL" id="CP017982">
    <property type="protein sequence ID" value="AYE61189.1"/>
    <property type="molecule type" value="Genomic_DNA"/>
</dbReference>
<dbReference type="GO" id="GO:0003700">
    <property type="term" value="F:DNA-binding transcription factor activity"/>
    <property type="evidence" value="ECO:0007669"/>
    <property type="project" value="InterPro"/>
</dbReference>
<dbReference type="Proteomes" id="UP000267794">
    <property type="component" value="Chromosome"/>
</dbReference>
<dbReference type="EMBL" id="BLYV01000242">
    <property type="protein sequence ID" value="GFP13249.1"/>
    <property type="molecule type" value="Genomic_DNA"/>
</dbReference>
<dbReference type="Pfam" id="PF00126">
    <property type="entry name" value="HTH_1"/>
    <property type="match status" value="1"/>
</dbReference>
<dbReference type="Gene3D" id="1.10.10.10">
    <property type="entry name" value="Winged helix-like DNA-binding domain superfamily/Winged helix DNA-binding domain"/>
    <property type="match status" value="1"/>
</dbReference>
<keyword evidence="2" id="KW-0805">Transcription regulation</keyword>
<evidence type="ECO:0000256" key="2">
    <source>
        <dbReference type="ARBA" id="ARBA00023015"/>
    </source>
</evidence>
<sequence length="41" mass="4576">MAKAAEELDISQPSLSYAISTLEKEIGIPLFEKDGRNIKLR</sequence>
<evidence type="ECO:0000313" key="7">
    <source>
        <dbReference type="EMBL" id="GFP13249.1"/>
    </source>
</evidence>
<dbReference type="InterPro" id="IPR036390">
    <property type="entry name" value="WH_DNA-bd_sf"/>
</dbReference>
<protein>
    <submittedName>
        <fullName evidence="6">LysR family transcriptional regulator</fullName>
    </submittedName>
</protein>
<gene>
    <name evidence="6" type="ORF">BC335_0679</name>
    <name evidence="7" type="ORF">LHEJCM1062_11210</name>
</gene>
<accession>A0A386RDR5</accession>
<proteinExistence type="inferred from homology"/>
<dbReference type="Proteomes" id="UP000630086">
    <property type="component" value="Unassembled WGS sequence"/>
</dbReference>
<comment type="similarity">
    <text evidence="1">Belongs to the LysR transcriptional regulatory family.</text>
</comment>
<keyword evidence="4" id="KW-0804">Transcription</keyword>
<dbReference type="PANTHER" id="PTHR30346:SF28">
    <property type="entry name" value="HTH-TYPE TRANSCRIPTIONAL REGULATOR CYNR"/>
    <property type="match status" value="1"/>
</dbReference>
<feature type="domain" description="HTH lysR-type" evidence="5">
    <location>
        <begin position="1"/>
        <end position="41"/>
    </location>
</feature>
<keyword evidence="3" id="KW-0238">DNA-binding</keyword>
<name>A0A386RDR5_LACHE</name>
<organism evidence="6 8">
    <name type="scientific">Lactobacillus helveticus</name>
    <name type="common">Lactobacillus suntoryeus</name>
    <dbReference type="NCBI Taxonomy" id="1587"/>
    <lineage>
        <taxon>Bacteria</taxon>
        <taxon>Bacillati</taxon>
        <taxon>Bacillota</taxon>
        <taxon>Bacilli</taxon>
        <taxon>Lactobacillales</taxon>
        <taxon>Lactobacillaceae</taxon>
        <taxon>Lactobacillus</taxon>
    </lineage>
</organism>
<dbReference type="GO" id="GO:0032993">
    <property type="term" value="C:protein-DNA complex"/>
    <property type="evidence" value="ECO:0007669"/>
    <property type="project" value="TreeGrafter"/>
</dbReference>
<evidence type="ECO:0000259" key="5">
    <source>
        <dbReference type="PROSITE" id="PS50931"/>
    </source>
</evidence>
<dbReference type="InterPro" id="IPR036388">
    <property type="entry name" value="WH-like_DNA-bd_sf"/>
</dbReference>
<reference evidence="6 8" key="1">
    <citation type="submission" date="2016-10" db="EMBL/GenBank/DDBJ databases">
        <title>Complete genomic sequencing of Lactobacillus helveticus LH99 and comparative genome analysis.</title>
        <authorList>
            <person name="Li N."/>
            <person name="You C."/>
            <person name="Liu Z."/>
        </authorList>
    </citation>
    <scope>NUCLEOTIDE SEQUENCE [LARGE SCALE GENOMIC DNA]</scope>
    <source>
        <strain evidence="6 8">LH99</strain>
    </source>
</reference>
<evidence type="ECO:0000256" key="1">
    <source>
        <dbReference type="ARBA" id="ARBA00009437"/>
    </source>
</evidence>
<reference evidence="7" key="2">
    <citation type="submission" date="2020-07" db="EMBL/GenBank/DDBJ databases">
        <title>Draft genome sequence of Lactobacillus helveticus strain JCM 1062.</title>
        <authorList>
            <person name="Endo A."/>
            <person name="Maeno S."/>
            <person name="Kido Y."/>
        </authorList>
    </citation>
    <scope>NUCLEOTIDE SEQUENCE</scope>
    <source>
        <strain evidence="7">JCM 1062</strain>
    </source>
</reference>
<dbReference type="SUPFAM" id="SSF46785">
    <property type="entry name" value="Winged helix' DNA-binding domain"/>
    <property type="match status" value="1"/>
</dbReference>
<dbReference type="AlphaFoldDB" id="A0A386RDR5"/>
<dbReference type="PANTHER" id="PTHR30346">
    <property type="entry name" value="TRANSCRIPTIONAL DUAL REGULATOR HCAR-RELATED"/>
    <property type="match status" value="1"/>
</dbReference>
<evidence type="ECO:0000256" key="4">
    <source>
        <dbReference type="ARBA" id="ARBA00023163"/>
    </source>
</evidence>
<dbReference type="InterPro" id="IPR000847">
    <property type="entry name" value="LysR_HTH_N"/>
</dbReference>
<dbReference type="RefSeq" id="WP_003629563.1">
    <property type="nucleotide sequence ID" value="NZ_BLYU01000372.1"/>
</dbReference>